<evidence type="ECO:0000313" key="2">
    <source>
        <dbReference type="Proteomes" id="UP000265816"/>
    </source>
</evidence>
<organism evidence="1 2">
    <name type="scientific">Mesobacillus zeae</name>
    <dbReference type="NCBI Taxonomy" id="1917180"/>
    <lineage>
        <taxon>Bacteria</taxon>
        <taxon>Bacillati</taxon>
        <taxon>Bacillota</taxon>
        <taxon>Bacilli</taxon>
        <taxon>Bacillales</taxon>
        <taxon>Bacillaceae</taxon>
        <taxon>Mesobacillus</taxon>
    </lineage>
</organism>
<dbReference type="OrthoDB" id="2351993at2"/>
<dbReference type="Proteomes" id="UP000265816">
    <property type="component" value="Unassembled WGS sequence"/>
</dbReference>
<dbReference type="RefSeq" id="WP_119111224.1">
    <property type="nucleotide sequence ID" value="NZ_CBCSEO010000008.1"/>
</dbReference>
<sequence>MEDSYIAAKWENELEKEVKPLLKSQFPYYEDIWIHYDKRVGAELDVGADQDASYKDYETKPNIMFFIPRKKDKGDKGKFDRFVQSVIVKRQS</sequence>
<accession>A0A398BLL7</accession>
<protein>
    <submittedName>
        <fullName evidence="1">Uncharacterized protein</fullName>
    </submittedName>
</protein>
<name>A0A398BLL7_9BACI</name>
<dbReference type="AlphaFoldDB" id="A0A398BLL7"/>
<evidence type="ECO:0000313" key="1">
    <source>
        <dbReference type="EMBL" id="RID88306.1"/>
    </source>
</evidence>
<proteinExistence type="predicted"/>
<reference evidence="1 2" key="1">
    <citation type="submission" date="2018-08" db="EMBL/GenBank/DDBJ databases">
        <title>Bacillus jemisoniae sp. nov., Bacillus chryseoplanitiae sp. nov., Bacillus resnikiae sp. nov., and Bacillus frankliniae sp. nov., isolated from Viking spacecraft and associated surfaces.</title>
        <authorList>
            <person name="Seuylemezian A."/>
            <person name="Vaishampayan P."/>
        </authorList>
    </citation>
    <scope>NUCLEOTIDE SEQUENCE [LARGE SCALE GENOMIC DNA]</scope>
    <source>
        <strain evidence="1 2">JJ-247</strain>
    </source>
</reference>
<dbReference type="EMBL" id="QWVT01000007">
    <property type="protein sequence ID" value="RID88306.1"/>
    <property type="molecule type" value="Genomic_DNA"/>
</dbReference>
<comment type="caution">
    <text evidence="1">The sequence shown here is derived from an EMBL/GenBank/DDBJ whole genome shotgun (WGS) entry which is preliminary data.</text>
</comment>
<gene>
    <name evidence="1" type="ORF">D1970_02080</name>
</gene>
<keyword evidence="2" id="KW-1185">Reference proteome</keyword>